<accession>A0A1L0A1B3</accession>
<dbReference type="EMBL" id="FPLD01000079">
    <property type="protein sequence ID" value="SGZ06132.1"/>
    <property type="molecule type" value="Genomic_DNA"/>
</dbReference>
<evidence type="ECO:0000313" key="1">
    <source>
        <dbReference type="EMBL" id="SGZ06132.1"/>
    </source>
</evidence>
<gene>
    <name evidence="1" type="ORF">NVI5450_3010</name>
</gene>
<dbReference type="Proteomes" id="UP000183794">
    <property type="component" value="Unassembled WGS sequence"/>
</dbReference>
<proteinExistence type="predicted"/>
<evidence type="ECO:0000313" key="2">
    <source>
        <dbReference type="Proteomes" id="UP000183794"/>
    </source>
</evidence>
<protein>
    <submittedName>
        <fullName evidence="1">Uncharacterized protein</fullName>
    </submittedName>
</protein>
<organism evidence="1 2">
    <name type="scientific">Moritella viscosa</name>
    <dbReference type="NCBI Taxonomy" id="80854"/>
    <lineage>
        <taxon>Bacteria</taxon>
        <taxon>Pseudomonadati</taxon>
        <taxon>Pseudomonadota</taxon>
        <taxon>Gammaproteobacteria</taxon>
        <taxon>Alteromonadales</taxon>
        <taxon>Moritellaceae</taxon>
        <taxon>Moritella</taxon>
    </lineage>
</organism>
<reference evidence="1 2" key="1">
    <citation type="submission" date="2016-11" db="EMBL/GenBank/DDBJ databases">
        <authorList>
            <person name="Jaros S."/>
            <person name="Januszkiewicz K."/>
            <person name="Wedrychowicz H."/>
        </authorList>
    </citation>
    <scope>NUCLEOTIDE SEQUENCE [LARGE SCALE GENOMIC DNA]</scope>
    <source>
        <strain evidence="1">NVI 5450</strain>
    </source>
</reference>
<dbReference type="AlphaFoldDB" id="A0A1L0A1B3"/>
<dbReference type="RefSeq" id="WP_170862857.1">
    <property type="nucleotide sequence ID" value="NZ_CAWRBC010000123.1"/>
</dbReference>
<sequence length="48" mass="5510">MEQQQALQNHLIAIEMYICHLGKTFEEACNELNLDITDQLALKSMMVS</sequence>
<name>A0A1L0A1B3_9GAMM</name>